<reference evidence="1" key="1">
    <citation type="submission" date="2021-09" db="EMBL/GenBank/DDBJ databases">
        <authorList>
            <consortium name="AG Swart"/>
            <person name="Singh M."/>
            <person name="Singh A."/>
            <person name="Seah K."/>
            <person name="Emmerich C."/>
        </authorList>
    </citation>
    <scope>NUCLEOTIDE SEQUENCE</scope>
    <source>
        <strain evidence="1">ATCC30299</strain>
    </source>
</reference>
<proteinExistence type="predicted"/>
<accession>A0AAU9KAD9</accession>
<evidence type="ECO:0000313" key="2">
    <source>
        <dbReference type="Proteomes" id="UP001162131"/>
    </source>
</evidence>
<dbReference type="AlphaFoldDB" id="A0AAU9KAD9"/>
<keyword evidence="2" id="KW-1185">Reference proteome</keyword>
<organism evidence="1 2">
    <name type="scientific">Blepharisma stoltei</name>
    <dbReference type="NCBI Taxonomy" id="1481888"/>
    <lineage>
        <taxon>Eukaryota</taxon>
        <taxon>Sar</taxon>
        <taxon>Alveolata</taxon>
        <taxon>Ciliophora</taxon>
        <taxon>Postciliodesmatophora</taxon>
        <taxon>Heterotrichea</taxon>
        <taxon>Heterotrichida</taxon>
        <taxon>Blepharismidae</taxon>
        <taxon>Blepharisma</taxon>
    </lineage>
</organism>
<gene>
    <name evidence="1" type="ORF">BSTOLATCC_MIC62528</name>
</gene>
<dbReference type="EMBL" id="CAJZBQ010000060">
    <property type="protein sequence ID" value="CAG9334947.1"/>
    <property type="molecule type" value="Genomic_DNA"/>
</dbReference>
<evidence type="ECO:0000313" key="1">
    <source>
        <dbReference type="EMBL" id="CAG9334947.1"/>
    </source>
</evidence>
<dbReference type="Proteomes" id="UP001162131">
    <property type="component" value="Unassembled WGS sequence"/>
</dbReference>
<dbReference type="InterPro" id="IPR017850">
    <property type="entry name" value="Alkaline_phosphatase_core_sf"/>
</dbReference>
<sequence length="880" mass="100768">MLCRQFGRKSLAFIIFLALVTSLFWIGNILAFDSEAEQIEEVLVPTTTAITSSNHSKEIQTSEDQNSPTIAPVATYDEADLLLDILPRSSLHYNISWIKSTELQIEASIPGEEIACVPSTFGYTKEQAENRYKYMDRAFSCGSESDTAVMIEDNKLIVNCPSYTSPTTWAVGNVPWEELFGNVRLVPRWNNYKGREDIGDAEFGYVKCGTGIKQAFLQNKFSRSASHRAQSTREIISDSLNLKEKPKPLTVMVLYLDSVSRKHFYRALRKTAAFFNSSIASGAFSDDYVIYDFLINNAHGENTAPNITPLTYGHSLPDHQKFTKGWSVRRAQEKAKYEELQKRAIWKHYEKMGFVTMFGFETKGDYFAEITGRKILCDHVATSFWRGSTDIMGYNEYSEKQRCIGNYYSHHYMFQYAWEYVNNYKGHNKFSYMHILAGHEGTGSVIKTVDEDLLKFVKQMLEFHRDNNEDIAFIVGADHGLHVGPWDKIEEGLMENLLPFSFLISNKELIAKLGPETHEILQHNTNRLIGKLDWHLTLKHLAAAPYGNLDTNSKAYKEWKKSTNSENAISLIMEKVKDSRTCEDIRINLYWCTCLKYEEFDRLSSEEESGIVQRIAETGIEAINRKISKDKAGEYCMSVSLAKIIKTDHEITNSKVKHYKVDIKVNEHPDFIFRVIAQVMPSSEMVKYKKQELENQVYPTTSLESSQGKLDLQVQNVVRVDNTNEICMEVGNSVKGKDNFCVCKGLKDFNIPKFPNGKVKVLLENFKKKLNIFVGEVSQSCKETCQINGKVCEEWGLSVVNNFDLMNESWREIGSNSYFVTMDNETLFFKNLRVSERTSGDIPGLVRNEMDYKFVEADWNSLSCNNRSEHIRAFCPCSRF</sequence>
<dbReference type="PANTHER" id="PTHR10974">
    <property type="entry name" value="FI08016P-RELATED"/>
    <property type="match status" value="1"/>
</dbReference>
<dbReference type="InterPro" id="IPR004245">
    <property type="entry name" value="DUF229"/>
</dbReference>
<dbReference type="Pfam" id="PF02995">
    <property type="entry name" value="DUF229"/>
    <property type="match status" value="1"/>
</dbReference>
<dbReference type="PANTHER" id="PTHR10974:SF1">
    <property type="entry name" value="FI08016P-RELATED"/>
    <property type="match status" value="1"/>
</dbReference>
<protein>
    <submittedName>
        <fullName evidence="1">Uncharacterized protein</fullName>
    </submittedName>
</protein>
<dbReference type="SUPFAM" id="SSF53649">
    <property type="entry name" value="Alkaline phosphatase-like"/>
    <property type="match status" value="1"/>
</dbReference>
<name>A0AAU9KAD9_9CILI</name>
<comment type="caution">
    <text evidence="1">The sequence shown here is derived from an EMBL/GenBank/DDBJ whole genome shotgun (WGS) entry which is preliminary data.</text>
</comment>
<dbReference type="GO" id="GO:0005615">
    <property type="term" value="C:extracellular space"/>
    <property type="evidence" value="ECO:0007669"/>
    <property type="project" value="TreeGrafter"/>
</dbReference>